<gene>
    <name evidence="1" type="ORF">TGEB3V08_LOCUS3135</name>
</gene>
<organism evidence="1">
    <name type="scientific">Timema genevievae</name>
    <name type="common">Walking stick</name>
    <dbReference type="NCBI Taxonomy" id="629358"/>
    <lineage>
        <taxon>Eukaryota</taxon>
        <taxon>Metazoa</taxon>
        <taxon>Ecdysozoa</taxon>
        <taxon>Arthropoda</taxon>
        <taxon>Hexapoda</taxon>
        <taxon>Insecta</taxon>
        <taxon>Pterygota</taxon>
        <taxon>Neoptera</taxon>
        <taxon>Polyneoptera</taxon>
        <taxon>Phasmatodea</taxon>
        <taxon>Timematodea</taxon>
        <taxon>Timematoidea</taxon>
        <taxon>Timematidae</taxon>
        <taxon>Timema</taxon>
    </lineage>
</organism>
<name>A0A7R9PJM8_TIMGE</name>
<protein>
    <submittedName>
        <fullName evidence="1">Uncharacterized protein</fullName>
    </submittedName>
</protein>
<proteinExistence type="predicted"/>
<evidence type="ECO:0000313" key="1">
    <source>
        <dbReference type="EMBL" id="CAD7589154.1"/>
    </source>
</evidence>
<accession>A0A7R9PJM8</accession>
<dbReference type="AlphaFoldDB" id="A0A7R9PJM8"/>
<dbReference type="EMBL" id="OE839983">
    <property type="protein sequence ID" value="CAD7589154.1"/>
    <property type="molecule type" value="Genomic_DNA"/>
</dbReference>
<sequence>MSKCHFALYGWKGERDARKFPSLLHNIAVGSQLGRLPHHRDSTYSSMSENSERRSLSIRLFAALSLPGTHSTNLSQRLLSVECKKWFPCLETPFTSPHSPLLQDMCRNPLCGNGFSLCRNPLCGKGFSLMTGTSLVARQDKSRQE</sequence>
<reference evidence="1" key="1">
    <citation type="submission" date="2020-11" db="EMBL/GenBank/DDBJ databases">
        <authorList>
            <person name="Tran Van P."/>
        </authorList>
    </citation>
    <scope>NUCLEOTIDE SEQUENCE</scope>
</reference>